<proteinExistence type="predicted"/>
<protein>
    <submittedName>
        <fullName evidence="1">Uncharacterized protein</fullName>
    </submittedName>
</protein>
<dbReference type="EMBL" id="GBEZ01024423">
    <property type="protein sequence ID" value="JAC62568.1"/>
    <property type="molecule type" value="Transcribed_RNA"/>
</dbReference>
<organism evidence="1">
    <name type="scientific">Tetraselmis sp. GSL018</name>
    <dbReference type="NCBI Taxonomy" id="582737"/>
    <lineage>
        <taxon>Eukaryota</taxon>
        <taxon>Viridiplantae</taxon>
        <taxon>Chlorophyta</taxon>
        <taxon>core chlorophytes</taxon>
        <taxon>Chlorodendrophyceae</taxon>
        <taxon>Chlorodendrales</taxon>
        <taxon>Chlorodendraceae</taxon>
        <taxon>Tetraselmis</taxon>
    </lineage>
</organism>
<dbReference type="AlphaFoldDB" id="A0A061QSA3"/>
<feature type="non-terminal residue" evidence="1">
    <location>
        <position position="109"/>
    </location>
</feature>
<sequence>MGNARALGELAGGWLAYIRAVQERADFEEGLLIEIAVMGISKLANTRLAEENLLSSGVVLPKQTLGWGISSGEQPAMQACMIYVIRAGVIESLSGAGRAALIERLCGVL</sequence>
<reference evidence="1" key="1">
    <citation type="submission" date="2014-05" db="EMBL/GenBank/DDBJ databases">
        <title>The transcriptome of the halophilic microalga Tetraselmis sp. GSL018 isolated from the Great Salt Lake, Utah.</title>
        <authorList>
            <person name="Jinkerson R.E."/>
            <person name="D'Adamo S."/>
            <person name="Posewitz M.C."/>
        </authorList>
    </citation>
    <scope>NUCLEOTIDE SEQUENCE</scope>
    <source>
        <strain evidence="1">GSL018</strain>
    </source>
</reference>
<gene>
    <name evidence="1" type="ORF">TSPGSL018_23020</name>
</gene>
<name>A0A061QSA3_9CHLO</name>
<evidence type="ECO:0000313" key="1">
    <source>
        <dbReference type="EMBL" id="JAC62568.1"/>
    </source>
</evidence>
<accession>A0A061QSA3</accession>